<dbReference type="Proteomes" id="UP001152803">
    <property type="component" value="Unassembled WGS sequence"/>
</dbReference>
<keyword evidence="1" id="KW-0812">Transmembrane</keyword>
<organism evidence="2 3">
    <name type="scientific">Conger conger</name>
    <name type="common">Conger eel</name>
    <name type="synonym">Muraena conger</name>
    <dbReference type="NCBI Taxonomy" id="82655"/>
    <lineage>
        <taxon>Eukaryota</taxon>
        <taxon>Metazoa</taxon>
        <taxon>Chordata</taxon>
        <taxon>Craniata</taxon>
        <taxon>Vertebrata</taxon>
        <taxon>Euteleostomi</taxon>
        <taxon>Actinopterygii</taxon>
        <taxon>Neopterygii</taxon>
        <taxon>Teleostei</taxon>
        <taxon>Anguilliformes</taxon>
        <taxon>Congridae</taxon>
        <taxon>Conger</taxon>
    </lineage>
</organism>
<feature type="transmembrane region" description="Helical" evidence="1">
    <location>
        <begin position="155"/>
        <end position="180"/>
    </location>
</feature>
<proteinExistence type="predicted"/>
<keyword evidence="3" id="KW-1185">Reference proteome</keyword>
<gene>
    <name evidence="2" type="ORF">COCON_G00225880</name>
</gene>
<evidence type="ECO:0000256" key="1">
    <source>
        <dbReference type="SAM" id="Phobius"/>
    </source>
</evidence>
<reference evidence="2" key="1">
    <citation type="journal article" date="2023" name="Science">
        <title>Genome structures resolve the early diversification of teleost fishes.</title>
        <authorList>
            <person name="Parey E."/>
            <person name="Louis A."/>
            <person name="Montfort J."/>
            <person name="Bouchez O."/>
            <person name="Roques C."/>
            <person name="Iampietro C."/>
            <person name="Lluch J."/>
            <person name="Castinel A."/>
            <person name="Donnadieu C."/>
            <person name="Desvignes T."/>
            <person name="Floi Bucao C."/>
            <person name="Jouanno E."/>
            <person name="Wen M."/>
            <person name="Mejri S."/>
            <person name="Dirks R."/>
            <person name="Jansen H."/>
            <person name="Henkel C."/>
            <person name="Chen W.J."/>
            <person name="Zahm M."/>
            <person name="Cabau C."/>
            <person name="Klopp C."/>
            <person name="Thompson A.W."/>
            <person name="Robinson-Rechavi M."/>
            <person name="Braasch I."/>
            <person name="Lecointre G."/>
            <person name="Bobe J."/>
            <person name="Postlethwait J.H."/>
            <person name="Berthelot C."/>
            <person name="Roest Crollius H."/>
            <person name="Guiguen Y."/>
        </authorList>
    </citation>
    <scope>NUCLEOTIDE SEQUENCE</scope>
    <source>
        <strain evidence="2">Concon-B</strain>
    </source>
</reference>
<dbReference type="OrthoDB" id="10614386at2759"/>
<comment type="caution">
    <text evidence="2">The sequence shown here is derived from an EMBL/GenBank/DDBJ whole genome shotgun (WGS) entry which is preliminary data.</text>
</comment>
<name>A0A9Q1HNU1_CONCO</name>
<evidence type="ECO:0000313" key="3">
    <source>
        <dbReference type="Proteomes" id="UP001152803"/>
    </source>
</evidence>
<dbReference type="EMBL" id="JAFJMO010000018">
    <property type="protein sequence ID" value="KAJ8250666.1"/>
    <property type="molecule type" value="Genomic_DNA"/>
</dbReference>
<evidence type="ECO:0000313" key="2">
    <source>
        <dbReference type="EMBL" id="KAJ8250666.1"/>
    </source>
</evidence>
<sequence>MFILPSTLPTPQLSKGTACVILRNQVLMSLLILAVIVFFLSVLSFSFEWKCQSCEQVVGMALEPSWDGRTNISAILPQVRPGPPDLKLENSACWLFFSFFFFFFFMWRSYSAWTMDKGIYGKFSALHYCNKKNLNLKKIIIQTGVSTRYSYTDSFCICCSIPEVCLILTMLFNVLVTFLFPFF</sequence>
<feature type="transmembrane region" description="Helical" evidence="1">
    <location>
        <begin position="26"/>
        <end position="47"/>
    </location>
</feature>
<accession>A0A9Q1HNU1</accession>
<feature type="transmembrane region" description="Helical" evidence="1">
    <location>
        <begin position="88"/>
        <end position="107"/>
    </location>
</feature>
<dbReference type="AlphaFoldDB" id="A0A9Q1HNU1"/>
<keyword evidence="1" id="KW-1133">Transmembrane helix</keyword>
<keyword evidence="1" id="KW-0472">Membrane</keyword>
<protein>
    <submittedName>
        <fullName evidence="2">Uncharacterized protein</fullName>
    </submittedName>
</protein>